<dbReference type="AlphaFoldDB" id="A0A849AAQ6"/>
<sequence>MATNKVGWLRRMEEAARMLKAEGSWWRAQAGDPIVLFFRCYVAWFKVALMLCASILGLSILTVPWAMTRHPDAAVLVPLFGSLAGALLTCGSAALAVTFPLSMFAQGMTGVSWSTSVMKVGQETIAVLRSVATTLGAVAAIVLLTAPAAITLSATNSQAASADVAGGLSAAKMLGVCQVGLGVAAVSVVSVYLAARSALALLDHWPSISRHVISVVLPSAVVSAVSRFVDPLTRASLELWYPEQVRGVSRQEVIRQTMGSGIHVNPWICFVLCIACLGLALRVRRVSG</sequence>
<organism evidence="2 3">
    <name type="scientific">Flexivirga aerilata</name>
    <dbReference type="NCBI Taxonomy" id="1656889"/>
    <lineage>
        <taxon>Bacteria</taxon>
        <taxon>Bacillati</taxon>
        <taxon>Actinomycetota</taxon>
        <taxon>Actinomycetes</taxon>
        <taxon>Micrococcales</taxon>
        <taxon>Dermacoccaceae</taxon>
        <taxon>Flexivirga</taxon>
    </lineage>
</organism>
<comment type="caution">
    <text evidence="2">The sequence shown here is derived from an EMBL/GenBank/DDBJ whole genome shotgun (WGS) entry which is preliminary data.</text>
</comment>
<protein>
    <submittedName>
        <fullName evidence="2">Uncharacterized protein</fullName>
    </submittedName>
</protein>
<feature type="transmembrane region" description="Helical" evidence="1">
    <location>
        <begin position="47"/>
        <end position="67"/>
    </location>
</feature>
<evidence type="ECO:0000313" key="3">
    <source>
        <dbReference type="Proteomes" id="UP000557772"/>
    </source>
</evidence>
<feature type="transmembrane region" description="Helical" evidence="1">
    <location>
        <begin position="79"/>
        <end position="105"/>
    </location>
</feature>
<name>A0A849AAQ6_9MICO</name>
<keyword evidence="1" id="KW-0472">Membrane</keyword>
<feature type="transmembrane region" description="Helical" evidence="1">
    <location>
        <begin position="126"/>
        <end position="150"/>
    </location>
</feature>
<proteinExistence type="predicted"/>
<feature type="transmembrane region" description="Helical" evidence="1">
    <location>
        <begin position="264"/>
        <end position="283"/>
    </location>
</feature>
<keyword evidence="3" id="KW-1185">Reference proteome</keyword>
<keyword evidence="1" id="KW-0812">Transmembrane</keyword>
<gene>
    <name evidence="2" type="ORF">HJ588_01765</name>
</gene>
<feature type="transmembrane region" description="Helical" evidence="1">
    <location>
        <begin position="170"/>
        <end position="195"/>
    </location>
</feature>
<dbReference type="EMBL" id="JABENB010000001">
    <property type="protein sequence ID" value="NNG38004.1"/>
    <property type="molecule type" value="Genomic_DNA"/>
</dbReference>
<dbReference type="Proteomes" id="UP000557772">
    <property type="component" value="Unassembled WGS sequence"/>
</dbReference>
<accession>A0A849AAQ6</accession>
<dbReference type="RefSeq" id="WP_171151381.1">
    <property type="nucleotide sequence ID" value="NZ_JABENB010000001.1"/>
</dbReference>
<reference evidence="2 3" key="1">
    <citation type="submission" date="2020-05" db="EMBL/GenBank/DDBJ databases">
        <title>Flexivirga sp. ID2601S isolated from air conditioner.</title>
        <authorList>
            <person name="Kim D.H."/>
        </authorList>
    </citation>
    <scope>NUCLEOTIDE SEQUENCE [LARGE SCALE GENOMIC DNA]</scope>
    <source>
        <strain evidence="2 3">ID2601S</strain>
    </source>
</reference>
<evidence type="ECO:0000256" key="1">
    <source>
        <dbReference type="SAM" id="Phobius"/>
    </source>
</evidence>
<evidence type="ECO:0000313" key="2">
    <source>
        <dbReference type="EMBL" id="NNG38004.1"/>
    </source>
</evidence>
<keyword evidence="1" id="KW-1133">Transmembrane helix</keyword>